<organism evidence="2 3">
    <name type="scientific">Roseiconus nitratireducens</name>
    <dbReference type="NCBI Taxonomy" id="2605748"/>
    <lineage>
        <taxon>Bacteria</taxon>
        <taxon>Pseudomonadati</taxon>
        <taxon>Planctomycetota</taxon>
        <taxon>Planctomycetia</taxon>
        <taxon>Pirellulales</taxon>
        <taxon>Pirellulaceae</taxon>
        <taxon>Roseiconus</taxon>
    </lineage>
</organism>
<protein>
    <submittedName>
        <fullName evidence="2">Uncharacterized protein</fullName>
    </submittedName>
</protein>
<keyword evidence="3" id="KW-1185">Reference proteome</keyword>
<feature type="transmembrane region" description="Helical" evidence="1">
    <location>
        <begin position="22"/>
        <end position="43"/>
    </location>
</feature>
<name>A0A5M6D442_9BACT</name>
<keyword evidence="1" id="KW-1133">Transmembrane helix</keyword>
<feature type="transmembrane region" description="Helical" evidence="1">
    <location>
        <begin position="55"/>
        <end position="80"/>
    </location>
</feature>
<reference evidence="2 3" key="1">
    <citation type="submission" date="2019-08" db="EMBL/GenBank/DDBJ databases">
        <authorList>
            <person name="Dhanesh K."/>
            <person name="Kumar G."/>
            <person name="Sasikala C."/>
            <person name="Venkata Ramana C."/>
        </authorList>
    </citation>
    <scope>NUCLEOTIDE SEQUENCE [LARGE SCALE GENOMIC DNA]</scope>
    <source>
        <strain evidence="2 3">JC645</strain>
    </source>
</reference>
<comment type="caution">
    <text evidence="2">The sequence shown here is derived from an EMBL/GenBank/DDBJ whole genome shotgun (WGS) entry which is preliminary data.</text>
</comment>
<dbReference type="RefSeq" id="WP_150078096.1">
    <property type="nucleotide sequence ID" value="NZ_VWOX01000011.1"/>
</dbReference>
<evidence type="ECO:0000256" key="1">
    <source>
        <dbReference type="SAM" id="Phobius"/>
    </source>
</evidence>
<gene>
    <name evidence="2" type="ORF">FYK55_19340</name>
</gene>
<keyword evidence="1" id="KW-0472">Membrane</keyword>
<evidence type="ECO:0000313" key="2">
    <source>
        <dbReference type="EMBL" id="KAA5541052.1"/>
    </source>
</evidence>
<sequence length="117" mass="12773">MSLNPYDPPSEPLSPAATVRPFPTLAATIHLTLIGVLALGMAWKIAKAPDHLIGVALLCGLFFSLPYICSFLGAMAAIMVRNHSYADQFRRFLELFLTGMILFDLMFIGIILFAANS</sequence>
<proteinExistence type="predicted"/>
<dbReference type="AlphaFoldDB" id="A0A5M6D442"/>
<evidence type="ECO:0000313" key="3">
    <source>
        <dbReference type="Proteomes" id="UP000324479"/>
    </source>
</evidence>
<dbReference type="EMBL" id="VWOX01000011">
    <property type="protein sequence ID" value="KAA5541052.1"/>
    <property type="molecule type" value="Genomic_DNA"/>
</dbReference>
<keyword evidence="1" id="KW-0812">Transmembrane</keyword>
<dbReference type="Proteomes" id="UP000324479">
    <property type="component" value="Unassembled WGS sequence"/>
</dbReference>
<feature type="transmembrane region" description="Helical" evidence="1">
    <location>
        <begin position="92"/>
        <end position="115"/>
    </location>
</feature>
<accession>A0A5M6D442</accession>